<accession>A0A7L5E1H3</accession>
<dbReference type="SUPFAM" id="SSF74653">
    <property type="entry name" value="TolA/TonB C-terminal domain"/>
    <property type="match status" value="1"/>
</dbReference>
<dbReference type="KEGG" id="srho:HH216_24700"/>
<feature type="domain" description="TonB C-terminal" evidence="6">
    <location>
        <begin position="238"/>
        <end position="289"/>
    </location>
</feature>
<dbReference type="Pfam" id="PF03544">
    <property type="entry name" value="TonB_C"/>
    <property type="match status" value="1"/>
</dbReference>
<dbReference type="RefSeq" id="WP_169553588.1">
    <property type="nucleotide sequence ID" value="NZ_CP051678.1"/>
</dbReference>
<protein>
    <submittedName>
        <fullName evidence="7">TonB family protein</fullName>
    </submittedName>
</protein>
<gene>
    <name evidence="7" type="ORF">HH216_24700</name>
</gene>
<keyword evidence="4" id="KW-0472">Membrane</keyword>
<dbReference type="Pfam" id="PF20329">
    <property type="entry name" value="DUF6624"/>
    <property type="match status" value="1"/>
</dbReference>
<dbReference type="Gene3D" id="3.30.1150.10">
    <property type="match status" value="1"/>
</dbReference>
<evidence type="ECO:0000313" key="8">
    <source>
        <dbReference type="Proteomes" id="UP000501128"/>
    </source>
</evidence>
<evidence type="ECO:0000256" key="4">
    <source>
        <dbReference type="ARBA" id="ARBA00023136"/>
    </source>
</evidence>
<dbReference type="GO" id="GO:0055085">
    <property type="term" value="P:transmembrane transport"/>
    <property type="evidence" value="ECO:0007669"/>
    <property type="project" value="InterPro"/>
</dbReference>
<name>A0A7L5E1H3_9BACT</name>
<keyword evidence="8" id="KW-1185">Reference proteome</keyword>
<comment type="subcellular location">
    <subcellularLocation>
        <location evidence="1">Membrane</location>
        <topology evidence="1">Single-pass membrane protein</topology>
    </subcellularLocation>
</comment>
<keyword evidence="3" id="KW-1133">Transmembrane helix</keyword>
<keyword evidence="7" id="KW-0614">Plasmid</keyword>
<geneLocation type="plasmid" evidence="7 8">
    <name>unnamed1</name>
</geneLocation>
<dbReference type="Proteomes" id="UP000501128">
    <property type="component" value="Plasmid unnamed1"/>
</dbReference>
<keyword evidence="2" id="KW-0812">Transmembrane</keyword>
<keyword evidence="5" id="KW-0732">Signal</keyword>
<proteinExistence type="predicted"/>
<evidence type="ECO:0000259" key="6">
    <source>
        <dbReference type="Pfam" id="PF03544"/>
    </source>
</evidence>
<evidence type="ECO:0000256" key="3">
    <source>
        <dbReference type="ARBA" id="ARBA00022989"/>
    </source>
</evidence>
<dbReference type="GO" id="GO:0016020">
    <property type="term" value="C:membrane"/>
    <property type="evidence" value="ECO:0007669"/>
    <property type="project" value="UniProtKB-SubCell"/>
</dbReference>
<dbReference type="NCBIfam" id="TIGR01352">
    <property type="entry name" value="tonB_Cterm"/>
    <property type="match status" value="1"/>
</dbReference>
<dbReference type="AlphaFoldDB" id="A0A7L5E1H3"/>
<dbReference type="InterPro" id="IPR006260">
    <property type="entry name" value="TonB/TolA_C"/>
</dbReference>
<reference evidence="7 8" key="1">
    <citation type="submission" date="2020-04" db="EMBL/GenBank/DDBJ databases">
        <title>Genome sequencing of novel species.</title>
        <authorList>
            <person name="Heo J."/>
            <person name="Kim S.-J."/>
            <person name="Kim J.-S."/>
            <person name="Hong S.-B."/>
            <person name="Kwon S.-W."/>
        </authorList>
    </citation>
    <scope>NUCLEOTIDE SEQUENCE [LARGE SCALE GENOMIC DNA]</scope>
    <source>
        <strain evidence="7 8">CJU-R4</strain>
        <plasmid evidence="7 8">unnamed1</plasmid>
    </source>
</reference>
<dbReference type="InterPro" id="IPR037682">
    <property type="entry name" value="TonB_C"/>
</dbReference>
<evidence type="ECO:0000313" key="7">
    <source>
        <dbReference type="EMBL" id="QJD81570.1"/>
    </source>
</evidence>
<organism evidence="7 8">
    <name type="scientific">Spirosoma rhododendri</name>
    <dbReference type="NCBI Taxonomy" id="2728024"/>
    <lineage>
        <taxon>Bacteria</taxon>
        <taxon>Pseudomonadati</taxon>
        <taxon>Bacteroidota</taxon>
        <taxon>Cytophagia</taxon>
        <taxon>Cytophagales</taxon>
        <taxon>Cytophagaceae</taxon>
        <taxon>Spirosoma</taxon>
    </lineage>
</organism>
<feature type="chain" id="PRO_5029839277" evidence="5">
    <location>
        <begin position="25"/>
        <end position="303"/>
    </location>
</feature>
<evidence type="ECO:0000256" key="5">
    <source>
        <dbReference type="SAM" id="SignalP"/>
    </source>
</evidence>
<sequence>MVDCRLIWCIIALLCPVLPSLGQADKQALITQLDAIAQDDQRYRNDSLRQTTTSQQEDDANMAKQAVLDRFNLTKIERIIARYGYPGRSLVGEQRQAIAFLVIQHSELETQEKYLPLLTEAAAKGELKAASLAIFTDRVRVGRGQKQLYGSQLRETKQGVKVMPIEDEAQVNQRRAAVGLAPLEDYLRHWHIVYQVPTADHANPDSVYYKSVVTAPASVDLIGGWSNLYQRIVCPPTEKGLKGSVTVQLTVDKNGLPKDLQVVRSLGAAYDKEALRVLGQARFVNPLGEDHEIRTNLPFSCSR</sequence>
<dbReference type="EMBL" id="CP051678">
    <property type="protein sequence ID" value="QJD81570.1"/>
    <property type="molecule type" value="Genomic_DNA"/>
</dbReference>
<evidence type="ECO:0000256" key="2">
    <source>
        <dbReference type="ARBA" id="ARBA00022692"/>
    </source>
</evidence>
<evidence type="ECO:0000256" key="1">
    <source>
        <dbReference type="ARBA" id="ARBA00004167"/>
    </source>
</evidence>
<feature type="signal peptide" evidence="5">
    <location>
        <begin position="1"/>
        <end position="24"/>
    </location>
</feature>
<dbReference type="InterPro" id="IPR046732">
    <property type="entry name" value="DUF6624"/>
</dbReference>